<name>A0ABU6J3J5_9BURK</name>
<dbReference type="EC" id="2.5.1.78" evidence="3 7"/>
<comment type="similarity">
    <text evidence="2 7">Belongs to the DMRL synthase family.</text>
</comment>
<keyword evidence="4 7" id="KW-0686">Riboflavin biosynthesis</keyword>
<dbReference type="HAMAP" id="MF_00178">
    <property type="entry name" value="Lumazine_synth"/>
    <property type="match status" value="1"/>
</dbReference>
<feature type="binding site" evidence="7">
    <location>
        <begin position="77"/>
        <end position="79"/>
    </location>
    <ligand>
        <name>5-amino-6-(D-ribitylamino)uracil</name>
        <dbReference type="ChEBI" id="CHEBI:15934"/>
    </ligand>
</feature>
<evidence type="ECO:0000256" key="2">
    <source>
        <dbReference type="ARBA" id="ARBA00007424"/>
    </source>
</evidence>
<organism evidence="8 9">
    <name type="scientific">Noviherbaspirillum album</name>
    <dbReference type="NCBI Taxonomy" id="3080276"/>
    <lineage>
        <taxon>Bacteria</taxon>
        <taxon>Pseudomonadati</taxon>
        <taxon>Pseudomonadota</taxon>
        <taxon>Betaproteobacteria</taxon>
        <taxon>Burkholderiales</taxon>
        <taxon>Oxalobacteraceae</taxon>
        <taxon>Noviherbaspirillum</taxon>
    </lineage>
</organism>
<evidence type="ECO:0000256" key="6">
    <source>
        <dbReference type="ARBA" id="ARBA00048785"/>
    </source>
</evidence>
<evidence type="ECO:0000256" key="4">
    <source>
        <dbReference type="ARBA" id="ARBA00022619"/>
    </source>
</evidence>
<evidence type="ECO:0000313" key="8">
    <source>
        <dbReference type="EMBL" id="MEC4717955.1"/>
    </source>
</evidence>
<feature type="binding site" evidence="7">
    <location>
        <position position="110"/>
    </location>
    <ligand>
        <name>5-amino-6-(D-ribitylamino)uracil</name>
        <dbReference type="ChEBI" id="CHEBI:15934"/>
    </ligand>
</feature>
<comment type="caution">
    <text evidence="7">Lacks conserved residue(s) required for the propagation of feature annotation.</text>
</comment>
<dbReference type="InterPro" id="IPR002180">
    <property type="entry name" value="LS/RS"/>
</dbReference>
<dbReference type="Pfam" id="PF00885">
    <property type="entry name" value="DMRL_synthase"/>
    <property type="match status" value="1"/>
</dbReference>
<keyword evidence="9" id="KW-1185">Reference proteome</keyword>
<dbReference type="SUPFAM" id="SSF52121">
    <property type="entry name" value="Lumazine synthase"/>
    <property type="match status" value="1"/>
</dbReference>
<dbReference type="Gene3D" id="3.40.50.960">
    <property type="entry name" value="Lumazine/riboflavin synthase"/>
    <property type="match status" value="1"/>
</dbReference>
<dbReference type="PANTHER" id="PTHR21058">
    <property type="entry name" value="6,7-DIMETHYL-8-RIBITYLLUMAZINE SYNTHASE DMRL SYNTHASE LUMAZINE SYNTHASE"/>
    <property type="match status" value="1"/>
</dbReference>
<comment type="catalytic activity">
    <reaction evidence="6 7">
        <text>(2S)-2-hydroxy-3-oxobutyl phosphate + 5-amino-6-(D-ribitylamino)uracil = 6,7-dimethyl-8-(1-D-ribityl)lumazine + phosphate + 2 H2O + H(+)</text>
        <dbReference type="Rhea" id="RHEA:26152"/>
        <dbReference type="ChEBI" id="CHEBI:15377"/>
        <dbReference type="ChEBI" id="CHEBI:15378"/>
        <dbReference type="ChEBI" id="CHEBI:15934"/>
        <dbReference type="ChEBI" id="CHEBI:43474"/>
        <dbReference type="ChEBI" id="CHEBI:58201"/>
        <dbReference type="ChEBI" id="CHEBI:58830"/>
        <dbReference type="EC" id="2.5.1.78"/>
    </reaction>
</comment>
<proteinExistence type="inferred from homology"/>
<comment type="pathway">
    <text evidence="1 7">Cofactor biosynthesis; riboflavin biosynthesis; riboflavin from 2-hydroxy-3-oxobutyl phosphate and 5-amino-6-(D-ribitylamino)uracil: step 1/2.</text>
</comment>
<accession>A0ABU6J3J5</accession>
<feature type="binding site" evidence="7">
    <location>
        <begin position="53"/>
        <end position="55"/>
    </location>
    <ligand>
        <name>5-amino-6-(D-ribitylamino)uracil</name>
        <dbReference type="ChEBI" id="CHEBI:15934"/>
    </ligand>
</feature>
<dbReference type="Proteomes" id="UP001352263">
    <property type="component" value="Unassembled WGS sequence"/>
</dbReference>
<dbReference type="GO" id="GO:0000906">
    <property type="term" value="F:6,7-dimethyl-8-ribityllumazine synthase activity"/>
    <property type="evidence" value="ECO:0007669"/>
    <property type="project" value="UniProtKB-EC"/>
</dbReference>
<dbReference type="RefSeq" id="WP_326504698.1">
    <property type="nucleotide sequence ID" value="NZ_JAWIIV010000001.1"/>
</dbReference>
<evidence type="ECO:0000313" key="9">
    <source>
        <dbReference type="Proteomes" id="UP001352263"/>
    </source>
</evidence>
<dbReference type="PANTHER" id="PTHR21058:SF0">
    <property type="entry name" value="6,7-DIMETHYL-8-RIBITYLLUMAZINE SYNTHASE"/>
    <property type="match status" value="1"/>
</dbReference>
<dbReference type="InterPro" id="IPR036467">
    <property type="entry name" value="LS/RS_sf"/>
</dbReference>
<evidence type="ECO:0000256" key="1">
    <source>
        <dbReference type="ARBA" id="ARBA00004917"/>
    </source>
</evidence>
<protein>
    <recommendedName>
        <fullName evidence="3 7">6,7-dimethyl-8-ribityllumazine synthase</fullName>
        <shortName evidence="7">DMRL synthase</shortName>
        <shortName evidence="7">LS</shortName>
        <shortName evidence="7">Lumazine synthase</shortName>
        <ecNumber evidence="3 7">2.5.1.78</ecNumber>
    </recommendedName>
</protein>
<dbReference type="InterPro" id="IPR034964">
    <property type="entry name" value="LS"/>
</dbReference>
<sequence>MSTSTSSSAGRIAFIQACWHRDIVDRCRDSFTAEIQKLGFPGDAIDFFEVPGAYEIPLHAKILAQSGNYEGIVAAGLVVDGGIYRHEFVAQAVISGLMQVQLETQVPVFSAVLTPHHFHAGEEHHQFFSNHFVVKGAEAAHACAATVGKLRALRGEPTALAAAA</sequence>
<evidence type="ECO:0000256" key="3">
    <source>
        <dbReference type="ARBA" id="ARBA00012664"/>
    </source>
</evidence>
<feature type="binding site" evidence="7">
    <location>
        <position position="124"/>
    </location>
    <ligand>
        <name>(2S)-2-hydroxy-3-oxobutyl phosphate</name>
        <dbReference type="ChEBI" id="CHEBI:58830"/>
    </ligand>
</feature>
<feature type="active site" description="Proton donor" evidence="7">
    <location>
        <position position="85"/>
    </location>
</feature>
<evidence type="ECO:0000256" key="7">
    <source>
        <dbReference type="HAMAP-Rule" id="MF_00178"/>
    </source>
</evidence>
<feature type="binding site" evidence="7">
    <location>
        <position position="19"/>
    </location>
    <ligand>
        <name>5-amino-6-(D-ribitylamino)uracil</name>
        <dbReference type="ChEBI" id="CHEBI:15934"/>
    </ligand>
</feature>
<keyword evidence="5 7" id="KW-0808">Transferase</keyword>
<comment type="caution">
    <text evidence="8">The sequence shown here is derived from an EMBL/GenBank/DDBJ whole genome shotgun (WGS) entry which is preliminary data.</text>
</comment>
<evidence type="ECO:0000256" key="5">
    <source>
        <dbReference type="ARBA" id="ARBA00022679"/>
    </source>
</evidence>
<dbReference type="NCBIfam" id="NF009084">
    <property type="entry name" value="PRK12419.1"/>
    <property type="match status" value="1"/>
</dbReference>
<reference evidence="8 9" key="1">
    <citation type="submission" date="2023-10" db="EMBL/GenBank/DDBJ databases">
        <title>Noviherbaspirillum sp. CPCC 100848 genome assembly.</title>
        <authorList>
            <person name="Li X.Y."/>
            <person name="Fang X.M."/>
        </authorList>
    </citation>
    <scope>NUCLEOTIDE SEQUENCE [LARGE SCALE GENOMIC DNA]</scope>
    <source>
        <strain evidence="8 9">CPCC 100848</strain>
    </source>
</reference>
<dbReference type="EMBL" id="JAWIIV010000001">
    <property type="protein sequence ID" value="MEC4717955.1"/>
    <property type="molecule type" value="Genomic_DNA"/>
</dbReference>
<gene>
    <name evidence="7" type="primary">ribH</name>
    <name evidence="8" type="ORF">RY831_02220</name>
</gene>
<comment type="function">
    <text evidence="7">Catalyzes the formation of 6,7-dimethyl-8-ribityllumazine by condensation of 5-amino-6-(D-ribitylamino)uracil with 3,4-dihydroxy-2-butanone 4-phosphate. This is the penultimate step in the biosynthesis of riboflavin.</text>
</comment>